<gene>
    <name evidence="2" type="ORF">E5222_11655</name>
</gene>
<dbReference type="PANTHER" id="PTHR35006">
    <property type="entry name" value="GLYOXALASE FAMILY PROTEIN (AFU_ORTHOLOGUE AFUA_5G14830)"/>
    <property type="match status" value="1"/>
</dbReference>
<dbReference type="Proteomes" id="UP000309389">
    <property type="component" value="Unassembled WGS sequence"/>
</dbReference>
<dbReference type="InterPro" id="IPR004360">
    <property type="entry name" value="Glyas_Fos-R_dOase_dom"/>
</dbReference>
<dbReference type="Gene3D" id="3.10.180.10">
    <property type="entry name" value="2,3-Dihydroxybiphenyl 1,2-Dioxygenase, domain 1"/>
    <property type="match status" value="1"/>
</dbReference>
<dbReference type="OrthoDB" id="9807407at2"/>
<dbReference type="EMBL" id="SSHH01000003">
    <property type="protein sequence ID" value="TIX49498.1"/>
    <property type="molecule type" value="Genomic_DNA"/>
</dbReference>
<evidence type="ECO:0000313" key="2">
    <source>
        <dbReference type="EMBL" id="TIX49498.1"/>
    </source>
</evidence>
<comment type="caution">
    <text evidence="2">The sequence shown here is derived from an EMBL/GenBank/DDBJ whole genome shotgun (WGS) entry which is preliminary data.</text>
</comment>
<dbReference type="PANTHER" id="PTHR35006:SF1">
    <property type="entry name" value="BLL2941 PROTEIN"/>
    <property type="match status" value="1"/>
</dbReference>
<evidence type="ECO:0000313" key="3">
    <source>
        <dbReference type="Proteomes" id="UP000309389"/>
    </source>
</evidence>
<dbReference type="RefSeq" id="WP_136693975.1">
    <property type="nucleotide sequence ID" value="NZ_SSHH01000003.1"/>
</dbReference>
<proteinExistence type="predicted"/>
<protein>
    <submittedName>
        <fullName evidence="2">VOC family protein</fullName>
    </submittedName>
</protein>
<evidence type="ECO:0000259" key="1">
    <source>
        <dbReference type="PROSITE" id="PS51819"/>
    </source>
</evidence>
<dbReference type="InterPro" id="IPR029068">
    <property type="entry name" value="Glyas_Bleomycin-R_OHBP_Dase"/>
</dbReference>
<keyword evidence="3" id="KW-1185">Reference proteome</keyword>
<dbReference type="Pfam" id="PF00903">
    <property type="entry name" value="Glyoxalase"/>
    <property type="match status" value="1"/>
</dbReference>
<name>A0A4T3EXX2_9SPHN</name>
<sequence length="126" mass="12888">MLNHVFLGTNDVEKSRAFYNATMDALGVAPAGEYPHLTVYANEGGAVAVGKPANGEAASVSNGATLGLKASSYDQVNAWHAAGLANGGSDEGAPGVRENAPGQMYGAYLRDPDGNKICAFCPNENA</sequence>
<dbReference type="PROSITE" id="PS51819">
    <property type="entry name" value="VOC"/>
    <property type="match status" value="1"/>
</dbReference>
<dbReference type="SUPFAM" id="SSF54593">
    <property type="entry name" value="Glyoxalase/Bleomycin resistance protein/Dihydroxybiphenyl dioxygenase"/>
    <property type="match status" value="1"/>
</dbReference>
<dbReference type="CDD" id="cd07262">
    <property type="entry name" value="VOC_like"/>
    <property type="match status" value="1"/>
</dbReference>
<dbReference type="InterPro" id="IPR037523">
    <property type="entry name" value="VOC_core"/>
</dbReference>
<organism evidence="2 3">
    <name type="scientific">Alteraurantiacibacter aquimixticola</name>
    <dbReference type="NCBI Taxonomy" id="2489173"/>
    <lineage>
        <taxon>Bacteria</taxon>
        <taxon>Pseudomonadati</taxon>
        <taxon>Pseudomonadota</taxon>
        <taxon>Alphaproteobacteria</taxon>
        <taxon>Sphingomonadales</taxon>
        <taxon>Erythrobacteraceae</taxon>
        <taxon>Alteraurantiacibacter</taxon>
    </lineage>
</organism>
<accession>A0A4T3EXX2</accession>
<reference evidence="2 3" key="1">
    <citation type="submission" date="2019-04" db="EMBL/GenBank/DDBJ databases">
        <title>Altererythrobacter aquimixticola sp. nov., isolated from sediment of junction between the ocean and a freshwater spring.</title>
        <authorList>
            <person name="Yoon J.-H."/>
        </authorList>
    </citation>
    <scope>NUCLEOTIDE SEQUENCE [LARGE SCALE GENOMIC DNA]</scope>
    <source>
        <strain evidence="2 3">SSKS-13</strain>
    </source>
</reference>
<dbReference type="AlphaFoldDB" id="A0A4T3EXX2"/>
<feature type="domain" description="VOC" evidence="1">
    <location>
        <begin position="1"/>
        <end position="122"/>
    </location>
</feature>